<evidence type="ECO:0000259" key="1">
    <source>
        <dbReference type="Pfam" id="PF03551"/>
    </source>
</evidence>
<dbReference type="PANTHER" id="PTHR33169">
    <property type="entry name" value="PADR-FAMILY TRANSCRIPTIONAL REGULATOR"/>
    <property type="match status" value="1"/>
</dbReference>
<protein>
    <recommendedName>
        <fullName evidence="4">Transcription regulator PadR N-terminal domain-containing protein</fullName>
    </recommendedName>
</protein>
<evidence type="ECO:0008006" key="4">
    <source>
        <dbReference type="Google" id="ProtNLM"/>
    </source>
</evidence>
<dbReference type="EMBL" id="VSSQ01012770">
    <property type="protein sequence ID" value="MPM50003.1"/>
    <property type="molecule type" value="Genomic_DNA"/>
</dbReference>
<dbReference type="Gene3D" id="1.10.10.10">
    <property type="entry name" value="Winged helix-like DNA-binding domain superfamily/Winged helix DNA-binding domain"/>
    <property type="match status" value="1"/>
</dbReference>
<sequence length="202" mass="23466">MPRQQSPLSIEYVLLGFIDQHPIHGYDLFKKISQFDAISLVWHIKQSQLYALLDRLEEEGLISSSMIQGESHPNRKEYSLTSVGAQTFHAWRSSPVEHGREIRLELLAKVFFALQASPDEVIELFESQKEKCFEWLQESQNSLLTLTEAQMYERIVFQYRIAQIEATIQWLEQARKQVGMNPEIDLSKSFPTANSDSEWETT</sequence>
<dbReference type="InterPro" id="IPR036388">
    <property type="entry name" value="WH-like_DNA-bd_sf"/>
</dbReference>
<dbReference type="InterPro" id="IPR018309">
    <property type="entry name" value="Tscrpt_reg_PadR_C"/>
</dbReference>
<dbReference type="Pfam" id="PF10400">
    <property type="entry name" value="Vir_act_alpha_C"/>
    <property type="match status" value="1"/>
</dbReference>
<proteinExistence type="predicted"/>
<dbReference type="InterPro" id="IPR052509">
    <property type="entry name" value="Metal_resp_DNA-bind_regulator"/>
</dbReference>
<accession>A0A645AGP0</accession>
<organism evidence="3">
    <name type="scientific">bioreactor metagenome</name>
    <dbReference type="NCBI Taxonomy" id="1076179"/>
    <lineage>
        <taxon>unclassified sequences</taxon>
        <taxon>metagenomes</taxon>
        <taxon>ecological metagenomes</taxon>
    </lineage>
</organism>
<dbReference type="PANTHER" id="PTHR33169:SF27">
    <property type="entry name" value="TRANSCRIPTIONAL REGULATOR PADR FAMILY PROTEIN"/>
    <property type="match status" value="1"/>
</dbReference>
<name>A0A645AGP0_9ZZZZ</name>
<comment type="caution">
    <text evidence="3">The sequence shown here is derived from an EMBL/GenBank/DDBJ whole genome shotgun (WGS) entry which is preliminary data.</text>
</comment>
<feature type="domain" description="Transcription regulator PadR C-terminal" evidence="2">
    <location>
        <begin position="102"/>
        <end position="177"/>
    </location>
</feature>
<dbReference type="InterPro" id="IPR036390">
    <property type="entry name" value="WH_DNA-bd_sf"/>
</dbReference>
<dbReference type="AlphaFoldDB" id="A0A645AGP0"/>
<feature type="domain" description="Transcription regulator PadR N-terminal" evidence="1">
    <location>
        <begin position="14"/>
        <end position="89"/>
    </location>
</feature>
<dbReference type="Pfam" id="PF03551">
    <property type="entry name" value="PadR"/>
    <property type="match status" value="1"/>
</dbReference>
<dbReference type="Gene3D" id="6.10.140.190">
    <property type="match status" value="1"/>
</dbReference>
<evidence type="ECO:0000313" key="3">
    <source>
        <dbReference type="EMBL" id="MPM50003.1"/>
    </source>
</evidence>
<gene>
    <name evidence="3" type="ORF">SDC9_96737</name>
</gene>
<evidence type="ECO:0000259" key="2">
    <source>
        <dbReference type="Pfam" id="PF10400"/>
    </source>
</evidence>
<dbReference type="SUPFAM" id="SSF46785">
    <property type="entry name" value="Winged helix' DNA-binding domain"/>
    <property type="match status" value="1"/>
</dbReference>
<dbReference type="InterPro" id="IPR005149">
    <property type="entry name" value="Tscrpt_reg_PadR_N"/>
</dbReference>
<reference evidence="3" key="1">
    <citation type="submission" date="2019-08" db="EMBL/GenBank/DDBJ databases">
        <authorList>
            <person name="Kucharzyk K."/>
            <person name="Murdoch R.W."/>
            <person name="Higgins S."/>
            <person name="Loffler F."/>
        </authorList>
    </citation>
    <scope>NUCLEOTIDE SEQUENCE</scope>
</reference>